<gene>
    <name evidence="2" type="ORF">J3U76_01835</name>
</gene>
<dbReference type="InterPro" id="IPR007813">
    <property type="entry name" value="PilN"/>
</dbReference>
<dbReference type="Proteomes" id="UP000664882">
    <property type="component" value="Unassembled WGS sequence"/>
</dbReference>
<proteinExistence type="predicted"/>
<keyword evidence="1" id="KW-1133">Transmembrane helix</keyword>
<sequence>MSNINLLPWRAQLKANQKKHFILQLSLVCLLGITLVILAYGYIKQQIQIQQQHNKAVAAASEQLNSTLHAIEQFRLQQQGLQRRAHFIEQLQQERALPVQLFNQLPSWIPINVHLERVDLSNKALIINGKAHTHGALALMVEHIEGSRWLLQPKLTVHATEGEAATPTHQFILQLEVKNHALR</sequence>
<dbReference type="RefSeq" id="WP_208003968.1">
    <property type="nucleotide sequence ID" value="NZ_JAGDFX010000002.1"/>
</dbReference>
<accession>A0ABS3NCQ6</accession>
<dbReference type="InterPro" id="IPR052534">
    <property type="entry name" value="Extracell_DNA_Util/SecSys_Comp"/>
</dbReference>
<dbReference type="PANTHER" id="PTHR40278">
    <property type="entry name" value="DNA UTILIZATION PROTEIN HOFN"/>
    <property type="match status" value="1"/>
</dbReference>
<evidence type="ECO:0000256" key="1">
    <source>
        <dbReference type="SAM" id="Phobius"/>
    </source>
</evidence>
<evidence type="ECO:0000313" key="2">
    <source>
        <dbReference type="EMBL" id="MBO1518383.1"/>
    </source>
</evidence>
<keyword evidence="1" id="KW-0812">Transmembrane</keyword>
<comment type="caution">
    <text evidence="2">The sequence shown here is derived from an EMBL/GenBank/DDBJ whole genome shotgun (WGS) entry which is preliminary data.</text>
</comment>
<organism evidence="2 3">
    <name type="scientific">Oceanisphaera pacifica</name>
    <dbReference type="NCBI Taxonomy" id="2818389"/>
    <lineage>
        <taxon>Bacteria</taxon>
        <taxon>Pseudomonadati</taxon>
        <taxon>Pseudomonadota</taxon>
        <taxon>Gammaproteobacteria</taxon>
        <taxon>Aeromonadales</taxon>
        <taxon>Aeromonadaceae</taxon>
        <taxon>Oceanisphaera</taxon>
    </lineage>
</organism>
<dbReference type="PANTHER" id="PTHR40278:SF2">
    <property type="entry name" value="TYPE IV PILUS INNER MEMBRANE COMPONENT PILN"/>
    <property type="match status" value="1"/>
</dbReference>
<protein>
    <submittedName>
        <fullName evidence="2">PilN domain-containing protein</fullName>
    </submittedName>
</protein>
<name>A0ABS3NCQ6_9GAMM</name>
<reference evidence="2 3" key="1">
    <citation type="submission" date="2021-03" db="EMBL/GenBank/DDBJ databases">
        <title>Oceanisphaera sp. nov., isolated from the intestine.</title>
        <authorList>
            <person name="Zhao L.-H."/>
            <person name="Shi L.-F."/>
        </authorList>
    </citation>
    <scope>NUCLEOTIDE SEQUENCE [LARGE SCALE GENOMIC DNA]</scope>
    <source>
        <strain evidence="2 3">DM8</strain>
    </source>
</reference>
<keyword evidence="3" id="KW-1185">Reference proteome</keyword>
<feature type="transmembrane region" description="Helical" evidence="1">
    <location>
        <begin position="21"/>
        <end position="43"/>
    </location>
</feature>
<dbReference type="Pfam" id="PF05137">
    <property type="entry name" value="PilN"/>
    <property type="match status" value="1"/>
</dbReference>
<dbReference type="EMBL" id="JAGDFX010000002">
    <property type="protein sequence ID" value="MBO1518383.1"/>
    <property type="molecule type" value="Genomic_DNA"/>
</dbReference>
<evidence type="ECO:0000313" key="3">
    <source>
        <dbReference type="Proteomes" id="UP000664882"/>
    </source>
</evidence>
<keyword evidence="1" id="KW-0472">Membrane</keyword>